<keyword evidence="3" id="KW-1003">Cell membrane</keyword>
<evidence type="ECO:0000313" key="9">
    <source>
        <dbReference type="EMBL" id="MFC0531571.1"/>
    </source>
</evidence>
<keyword evidence="6 7" id="KW-0472">Membrane</keyword>
<dbReference type="EMBL" id="JBHLUH010000060">
    <property type="protein sequence ID" value="MFC0531571.1"/>
    <property type="molecule type" value="Genomic_DNA"/>
</dbReference>
<proteinExistence type="inferred from homology"/>
<reference evidence="9 10" key="1">
    <citation type="submission" date="2024-09" db="EMBL/GenBank/DDBJ databases">
        <authorList>
            <person name="Sun Q."/>
            <person name="Mori K."/>
        </authorList>
    </citation>
    <scope>NUCLEOTIDE SEQUENCE [LARGE SCALE GENOMIC DNA]</scope>
    <source>
        <strain evidence="9 10">TBRC 3947</strain>
    </source>
</reference>
<evidence type="ECO:0000256" key="7">
    <source>
        <dbReference type="RuleBase" id="RU363032"/>
    </source>
</evidence>
<feature type="domain" description="ABC transmembrane type-1" evidence="8">
    <location>
        <begin position="50"/>
        <end position="235"/>
    </location>
</feature>
<evidence type="ECO:0000313" key="10">
    <source>
        <dbReference type="Proteomes" id="UP001589867"/>
    </source>
</evidence>
<evidence type="ECO:0000256" key="5">
    <source>
        <dbReference type="ARBA" id="ARBA00022989"/>
    </source>
</evidence>
<dbReference type="PROSITE" id="PS50928">
    <property type="entry name" value="ABC_TM1"/>
    <property type="match status" value="1"/>
</dbReference>
<keyword evidence="2 7" id="KW-0813">Transport</keyword>
<evidence type="ECO:0000256" key="2">
    <source>
        <dbReference type="ARBA" id="ARBA00022448"/>
    </source>
</evidence>
<evidence type="ECO:0000256" key="1">
    <source>
        <dbReference type="ARBA" id="ARBA00004651"/>
    </source>
</evidence>
<feature type="transmembrane region" description="Helical" evidence="7">
    <location>
        <begin position="155"/>
        <end position="180"/>
    </location>
</feature>
<evidence type="ECO:0000256" key="4">
    <source>
        <dbReference type="ARBA" id="ARBA00022692"/>
    </source>
</evidence>
<evidence type="ECO:0000259" key="8">
    <source>
        <dbReference type="PROSITE" id="PS50928"/>
    </source>
</evidence>
<evidence type="ECO:0000256" key="6">
    <source>
        <dbReference type="ARBA" id="ARBA00023136"/>
    </source>
</evidence>
<dbReference type="InterPro" id="IPR000515">
    <property type="entry name" value="MetI-like"/>
</dbReference>
<dbReference type="Pfam" id="PF00528">
    <property type="entry name" value="BPD_transp_1"/>
    <property type="match status" value="1"/>
</dbReference>
<keyword evidence="10" id="KW-1185">Reference proteome</keyword>
<organism evidence="9 10">
    <name type="scientific">Phytohabitans kaempferiae</name>
    <dbReference type="NCBI Taxonomy" id="1620943"/>
    <lineage>
        <taxon>Bacteria</taxon>
        <taxon>Bacillati</taxon>
        <taxon>Actinomycetota</taxon>
        <taxon>Actinomycetes</taxon>
        <taxon>Micromonosporales</taxon>
        <taxon>Micromonosporaceae</taxon>
    </lineage>
</organism>
<sequence>MIFPGVAPHDPDFIDGAVALQGPSPQHWLGTDNLGRDVFSRVVAGARTGLLGPLMLALGTTILATLVAVVAGYVGGQVDAATGRVIDVLYAVPPMVVAIVLVGITGGGWWTALGVLLVFGLPINIRLLRSAVIVRARLPYIEAARTSGLSAPRIMVFHLIPTIASFLVAVFFLTFTYGIVDLSALSFLGLGVPPGSSDWGRMIAENRAYLFQNAGATVGPTIAVVLVAVSANVVGDWIYSRYESHGRTR</sequence>
<evidence type="ECO:0000256" key="3">
    <source>
        <dbReference type="ARBA" id="ARBA00022475"/>
    </source>
</evidence>
<dbReference type="RefSeq" id="WP_377256205.1">
    <property type="nucleotide sequence ID" value="NZ_JBHLUH010000060.1"/>
</dbReference>
<gene>
    <name evidence="9" type="ORF">ACFFIA_28385</name>
</gene>
<comment type="similarity">
    <text evidence="7">Belongs to the binding-protein-dependent transport system permease family.</text>
</comment>
<dbReference type="CDD" id="cd06261">
    <property type="entry name" value="TM_PBP2"/>
    <property type="match status" value="1"/>
</dbReference>
<keyword evidence="5 7" id="KW-1133">Transmembrane helix</keyword>
<keyword evidence="4 7" id="KW-0812">Transmembrane</keyword>
<feature type="transmembrane region" description="Helical" evidence="7">
    <location>
        <begin position="218"/>
        <end position="239"/>
    </location>
</feature>
<accession>A0ABV6MAB4</accession>
<comment type="caution">
    <text evidence="9">The sequence shown here is derived from an EMBL/GenBank/DDBJ whole genome shotgun (WGS) entry which is preliminary data.</text>
</comment>
<protein>
    <submittedName>
        <fullName evidence="9">ABC transporter permease</fullName>
    </submittedName>
</protein>
<feature type="transmembrane region" description="Helical" evidence="7">
    <location>
        <begin position="50"/>
        <end position="75"/>
    </location>
</feature>
<name>A0ABV6MAB4_9ACTN</name>
<dbReference type="PANTHER" id="PTHR43386">
    <property type="entry name" value="OLIGOPEPTIDE TRANSPORT SYSTEM PERMEASE PROTEIN APPC"/>
    <property type="match status" value="1"/>
</dbReference>
<dbReference type="SUPFAM" id="SSF161098">
    <property type="entry name" value="MetI-like"/>
    <property type="match status" value="1"/>
</dbReference>
<dbReference type="InterPro" id="IPR050366">
    <property type="entry name" value="BP-dependent_transpt_permease"/>
</dbReference>
<dbReference type="Gene3D" id="1.10.3720.10">
    <property type="entry name" value="MetI-like"/>
    <property type="match status" value="1"/>
</dbReference>
<comment type="subcellular location">
    <subcellularLocation>
        <location evidence="1 7">Cell membrane</location>
        <topology evidence="1 7">Multi-pass membrane protein</topology>
    </subcellularLocation>
</comment>
<dbReference type="InterPro" id="IPR035906">
    <property type="entry name" value="MetI-like_sf"/>
</dbReference>
<dbReference type="Proteomes" id="UP001589867">
    <property type="component" value="Unassembled WGS sequence"/>
</dbReference>
<dbReference type="PANTHER" id="PTHR43386:SF1">
    <property type="entry name" value="D,D-DIPEPTIDE TRANSPORT SYSTEM PERMEASE PROTEIN DDPC-RELATED"/>
    <property type="match status" value="1"/>
</dbReference>